<proteinExistence type="predicted"/>
<evidence type="ECO:0000313" key="7">
    <source>
        <dbReference type="Proteomes" id="UP000657918"/>
    </source>
</evidence>
<evidence type="ECO:0000256" key="4">
    <source>
        <dbReference type="PROSITE-ProRule" id="PRU00433"/>
    </source>
</evidence>
<dbReference type="InterPro" id="IPR009056">
    <property type="entry name" value="Cyt_c-like_dom"/>
</dbReference>
<keyword evidence="3 4" id="KW-0408">Iron</keyword>
<dbReference type="GO" id="GO:0009055">
    <property type="term" value="F:electron transfer activity"/>
    <property type="evidence" value="ECO:0007669"/>
    <property type="project" value="InterPro"/>
</dbReference>
<evidence type="ECO:0000256" key="3">
    <source>
        <dbReference type="ARBA" id="ARBA00023004"/>
    </source>
</evidence>
<evidence type="ECO:0000313" key="6">
    <source>
        <dbReference type="EMBL" id="KAF9672216.1"/>
    </source>
</evidence>
<dbReference type="AlphaFoldDB" id="A0A835MSU9"/>
<dbReference type="SUPFAM" id="SSF46626">
    <property type="entry name" value="Cytochrome c"/>
    <property type="match status" value="1"/>
</dbReference>
<name>A0A835MSU9_9ROSI</name>
<feature type="domain" description="Cytochrome c" evidence="5">
    <location>
        <begin position="10"/>
        <end position="102"/>
    </location>
</feature>
<protein>
    <recommendedName>
        <fullName evidence="5">Cytochrome c domain-containing protein</fullName>
    </recommendedName>
</protein>
<gene>
    <name evidence="6" type="ORF">SADUNF_Sadunf11G0017600</name>
</gene>
<reference evidence="6 7" key="1">
    <citation type="submission" date="2020-10" db="EMBL/GenBank/DDBJ databases">
        <title>Plant Genome Project.</title>
        <authorList>
            <person name="Zhang R.-G."/>
        </authorList>
    </citation>
    <scope>NUCLEOTIDE SEQUENCE [LARGE SCALE GENOMIC DNA]</scope>
    <source>
        <strain evidence="6">FAFU-HL-1</strain>
        <tissue evidence="6">Leaf</tissue>
    </source>
</reference>
<dbReference type="GO" id="GO:0046872">
    <property type="term" value="F:metal ion binding"/>
    <property type="evidence" value="ECO:0007669"/>
    <property type="project" value="UniProtKB-KW"/>
</dbReference>
<comment type="caution">
    <text evidence="6">The sequence shown here is derived from an EMBL/GenBank/DDBJ whole genome shotgun (WGS) entry which is preliminary data.</text>
</comment>
<dbReference type="Gene3D" id="1.10.760.10">
    <property type="entry name" value="Cytochrome c-like domain"/>
    <property type="match status" value="1"/>
</dbReference>
<organism evidence="6 7">
    <name type="scientific">Salix dunnii</name>
    <dbReference type="NCBI Taxonomy" id="1413687"/>
    <lineage>
        <taxon>Eukaryota</taxon>
        <taxon>Viridiplantae</taxon>
        <taxon>Streptophyta</taxon>
        <taxon>Embryophyta</taxon>
        <taxon>Tracheophyta</taxon>
        <taxon>Spermatophyta</taxon>
        <taxon>Magnoliopsida</taxon>
        <taxon>eudicotyledons</taxon>
        <taxon>Gunneridae</taxon>
        <taxon>Pentapetalae</taxon>
        <taxon>rosids</taxon>
        <taxon>fabids</taxon>
        <taxon>Malpighiales</taxon>
        <taxon>Salicaceae</taxon>
        <taxon>Saliceae</taxon>
        <taxon>Salix</taxon>
    </lineage>
</organism>
<sequence>MASFAEACLGDSKVGEKIFKIKCAQCFTVDKGAGHKQGINLNGLFGTLAAFSIFCANKPTDAAKETEETTYAKKSQSFNLHLPNAFKHQSCNNGVKIKPLCL</sequence>
<accession>A0A835MSU9</accession>
<evidence type="ECO:0000256" key="2">
    <source>
        <dbReference type="ARBA" id="ARBA00022723"/>
    </source>
</evidence>
<dbReference type="GO" id="GO:0020037">
    <property type="term" value="F:heme binding"/>
    <property type="evidence" value="ECO:0007669"/>
    <property type="project" value="InterPro"/>
</dbReference>
<dbReference type="EMBL" id="JADGMS010000011">
    <property type="protein sequence ID" value="KAF9672216.1"/>
    <property type="molecule type" value="Genomic_DNA"/>
</dbReference>
<evidence type="ECO:0000256" key="1">
    <source>
        <dbReference type="ARBA" id="ARBA00022617"/>
    </source>
</evidence>
<keyword evidence="2 4" id="KW-0479">Metal-binding</keyword>
<keyword evidence="7" id="KW-1185">Reference proteome</keyword>
<dbReference type="InterPro" id="IPR036909">
    <property type="entry name" value="Cyt_c-like_dom_sf"/>
</dbReference>
<dbReference type="PROSITE" id="PS51007">
    <property type="entry name" value="CYTC"/>
    <property type="match status" value="1"/>
</dbReference>
<evidence type="ECO:0000259" key="5">
    <source>
        <dbReference type="PROSITE" id="PS51007"/>
    </source>
</evidence>
<dbReference type="OrthoDB" id="449280at2759"/>
<dbReference type="Proteomes" id="UP000657918">
    <property type="component" value="Chromosome 11"/>
</dbReference>
<keyword evidence="1 4" id="KW-0349">Heme</keyword>